<feature type="compositionally biased region" description="Basic and acidic residues" evidence="1">
    <location>
        <begin position="170"/>
        <end position="190"/>
    </location>
</feature>
<dbReference type="AlphaFoldDB" id="A0A368S9A8"/>
<feature type="region of interest" description="Disordered" evidence="1">
    <location>
        <begin position="170"/>
        <end position="224"/>
    </location>
</feature>
<feature type="compositionally biased region" description="Basic and acidic residues" evidence="1">
    <location>
        <begin position="16"/>
        <end position="29"/>
    </location>
</feature>
<evidence type="ECO:0000313" key="2">
    <source>
        <dbReference type="EMBL" id="RCV39019.1"/>
    </source>
</evidence>
<name>A0A368S9A8_SETIT</name>
<gene>
    <name evidence="2" type="ORF">SETIT_8G189100v2</name>
</gene>
<feature type="compositionally biased region" description="Polar residues" evidence="1">
    <location>
        <begin position="1"/>
        <end position="13"/>
    </location>
</feature>
<dbReference type="EMBL" id="CM003535">
    <property type="protein sequence ID" value="RCV39019.1"/>
    <property type="molecule type" value="Genomic_DNA"/>
</dbReference>
<organism evidence="2">
    <name type="scientific">Setaria italica</name>
    <name type="common">Foxtail millet</name>
    <name type="synonym">Panicum italicum</name>
    <dbReference type="NCBI Taxonomy" id="4555"/>
    <lineage>
        <taxon>Eukaryota</taxon>
        <taxon>Viridiplantae</taxon>
        <taxon>Streptophyta</taxon>
        <taxon>Embryophyta</taxon>
        <taxon>Tracheophyta</taxon>
        <taxon>Spermatophyta</taxon>
        <taxon>Magnoliopsida</taxon>
        <taxon>Liliopsida</taxon>
        <taxon>Poales</taxon>
        <taxon>Poaceae</taxon>
        <taxon>PACMAD clade</taxon>
        <taxon>Panicoideae</taxon>
        <taxon>Panicodae</taxon>
        <taxon>Paniceae</taxon>
        <taxon>Cenchrinae</taxon>
        <taxon>Setaria</taxon>
    </lineage>
</organism>
<reference evidence="2" key="2">
    <citation type="submission" date="2015-07" db="EMBL/GenBank/DDBJ databases">
        <authorList>
            <person name="Noorani M."/>
        </authorList>
    </citation>
    <scope>NUCLEOTIDE SEQUENCE</scope>
    <source>
        <strain evidence="2">Yugu1</strain>
    </source>
</reference>
<accession>A0A368S9A8</accession>
<sequence length="254" mass="27042">MKSNELASNSTSMRAEVSEGVHPGWHEGCEVPGGGGVDSRSEAAFSRTQEAVRRRGPGPRWRTPAGGCRGSCGRRDRAREGAGGSGGQVGKEEAELGEGLLHLVHVDEAERAGPVGEGVGGDEGDRRRRLAGARGHLEQRVPACVKGALELPHVDRRVREVNRHAIQVEPHRGGEERAARVGSRDWEGRSRQSSCPRRRGEESTGSGMPAGWVRGGDGDESWGKEEEVGFVIVQAWAGPATTESPAPEIKVSSL</sequence>
<protein>
    <submittedName>
        <fullName evidence="2">Uncharacterized protein</fullName>
    </submittedName>
</protein>
<proteinExistence type="predicted"/>
<feature type="region of interest" description="Disordered" evidence="1">
    <location>
        <begin position="1"/>
        <end position="95"/>
    </location>
</feature>
<evidence type="ECO:0000256" key="1">
    <source>
        <dbReference type="SAM" id="MobiDB-lite"/>
    </source>
</evidence>
<feature type="region of interest" description="Disordered" evidence="1">
    <location>
        <begin position="107"/>
        <end position="126"/>
    </location>
</feature>
<reference evidence="2" key="1">
    <citation type="journal article" date="2012" name="Nat. Biotechnol.">
        <title>Reference genome sequence of the model plant Setaria.</title>
        <authorList>
            <person name="Bennetzen J.L."/>
            <person name="Schmutz J."/>
            <person name="Wang H."/>
            <person name="Percifield R."/>
            <person name="Hawkins J."/>
            <person name="Pontaroli A.C."/>
            <person name="Estep M."/>
            <person name="Feng L."/>
            <person name="Vaughn J.N."/>
            <person name="Grimwood J."/>
            <person name="Jenkins J."/>
            <person name="Barry K."/>
            <person name="Lindquist E."/>
            <person name="Hellsten U."/>
            <person name="Deshpande S."/>
            <person name="Wang X."/>
            <person name="Wu X."/>
            <person name="Mitros T."/>
            <person name="Triplett J."/>
            <person name="Yang X."/>
            <person name="Ye C.Y."/>
            <person name="Mauro-Herrera M."/>
            <person name="Wang L."/>
            <person name="Li P."/>
            <person name="Sharma M."/>
            <person name="Sharma R."/>
            <person name="Ronald P.C."/>
            <person name="Panaud O."/>
            <person name="Kellogg E.A."/>
            <person name="Brutnell T.P."/>
            <person name="Doust A.N."/>
            <person name="Tuskan G.A."/>
            <person name="Rokhsar D."/>
            <person name="Devos K.M."/>
        </authorList>
    </citation>
    <scope>NUCLEOTIDE SEQUENCE [LARGE SCALE GENOMIC DNA]</scope>
    <source>
        <strain evidence="2">Yugu1</strain>
    </source>
</reference>